<keyword evidence="11" id="KW-0472">Membrane</keyword>
<sequence>MLWIKNLKMNSKLVVMVLIPMLGLLYFSITVVIAKMNDRTELGQLETKTKLLVKTIDLIHELQKEQGITVSYYADHTELKRNQMLEQRKNSNQSINNFNQYSDVLTKNELDATTRNNLERSIGILDKLDAERGLIDKQKMDANSILTYYDDTFGSFFILMDQLKLASSNLEIAASLSAFHSFSQSKAALSKERILISRILQAHQIQATDIYNLGSLEKERQLYLNSFTSNASSEWLGQYKSIVKGQVVDEVNRIRYNVLDGADGKSSAVDPVYWYLQSTDVIDLMKQAEDQYAVALLDQLDRSRSGALNWLVFMNLMNLLIILVSLSLLIQVWFTFQEMMAEKERQYWLKAELARLTELSLGITDLQQLIKMLISEISKLIEVGQGVFYVKETRKNAEHTGDFILLGSYAYKQRENISHRFRSGEGLIGQCALEKKPILLTQVPDEYIQISSGLGEHNPLTIFVMPIIFEEEVVAVIELASFKAFTPIQQNLLELLSTPLGVIINSTSSRQRTEESLLESQLLAEKAQLLAEEAQIQQEELRVSNEELEEQTKMLKYSEEKQKLQSEELQVINDEMAVKTKRLEMQTMDIIKQNEMIQLSKDDLEVKANELELASNYKSEFLANMSHELRTPLNSLLILAKLLVNNREGNLTGDQIESAQIIYSGGLNLLTLINDILDLSKVEAGKLNVMPEEVELESIVHNLKYQFNVIAQDKGLQFELQIEEGIPWTLITDGQRTEQILKNFLSNAFKFTSKGAVSLTICRPAADVHFINTTLTANNTVAFIVSDTGIGIVPNKQKAIFESFQQADGSTIRKYGGTGLGLTISRELAKLLGGEIHLVSEKDVGSTFTLILPLDMNHISSIGDPTNGMASSNDMVTSMVHSSEKTLSEAHMEQSITVAAAEMVKTPQAIKVFIADDRDQIEPHMNEKVIMIIEDDKSFAKVLLDMSAAKGFKCIAAEDGFSGLQLIKKYMPSAVLLDLGLPDIDGLKLLELLKHDSETRHIPVHIITGKEDRQISLDKGAVGFLTKPISVADFESVFARIEVILQERIQLVLVIEDDAHNQKAIYEMLIHKKIEIHCVQTGAEGLERLRLQDYDCVILDLKLPDMTGLELLAKLSNLQKTHVPPIIVYTGKELTQEEYKELNHYTGSIVIKGAHSPDWLLDEVSLFLQHVNKSLPFEQRHGINMLHDGDETLKGRKILLVDDDLRNTFALSKLLQHYEMDVIMADNGKLALEMLDQAAGIELVIMDIMMPVMDGYEAMRRIRENPEFNKLPIIALTANAMVGDRNKCIDGGANDYLTKPIDTDNLLSLLRVWLFK</sequence>
<dbReference type="Pfam" id="PF08376">
    <property type="entry name" value="NIT"/>
    <property type="match status" value="1"/>
</dbReference>
<evidence type="ECO:0000256" key="11">
    <source>
        <dbReference type="SAM" id="Phobius"/>
    </source>
</evidence>
<keyword evidence="11" id="KW-1133">Transmembrane helix</keyword>
<feature type="transmembrane region" description="Helical" evidence="11">
    <location>
        <begin position="310"/>
        <end position="334"/>
    </location>
</feature>
<evidence type="ECO:0000256" key="1">
    <source>
        <dbReference type="ARBA" id="ARBA00000085"/>
    </source>
</evidence>
<dbReference type="InterPro" id="IPR005467">
    <property type="entry name" value="His_kinase_dom"/>
</dbReference>
<evidence type="ECO:0000256" key="9">
    <source>
        <dbReference type="PROSITE-ProRule" id="PRU00169"/>
    </source>
</evidence>
<keyword evidence="4" id="KW-0808">Transferase</keyword>
<dbReference type="InterPro" id="IPR003018">
    <property type="entry name" value="GAF"/>
</dbReference>
<keyword evidence="15" id="KW-1185">Reference proteome</keyword>
<keyword evidence="7" id="KW-0067">ATP-binding</keyword>
<dbReference type="SMART" id="SM00065">
    <property type="entry name" value="GAF"/>
    <property type="match status" value="1"/>
</dbReference>
<accession>A0ABT2UU87</accession>
<evidence type="ECO:0000259" key="12">
    <source>
        <dbReference type="PROSITE" id="PS50109"/>
    </source>
</evidence>
<feature type="modified residue" description="4-aspartylphosphate" evidence="9">
    <location>
        <position position="978"/>
    </location>
</feature>
<dbReference type="Gene3D" id="3.40.50.2300">
    <property type="match status" value="3"/>
</dbReference>
<keyword evidence="11" id="KW-0812">Transmembrane</keyword>
<dbReference type="PROSITE" id="PS50110">
    <property type="entry name" value="RESPONSE_REGULATORY"/>
    <property type="match status" value="3"/>
</dbReference>
<feature type="coiled-coil region" evidence="10">
    <location>
        <begin position="519"/>
        <end position="554"/>
    </location>
</feature>
<comment type="caution">
    <text evidence="14">The sequence shown here is derived from an EMBL/GenBank/DDBJ whole genome shotgun (WGS) entry which is preliminary data.</text>
</comment>
<dbReference type="CDD" id="cd00082">
    <property type="entry name" value="HisKA"/>
    <property type="match status" value="1"/>
</dbReference>
<dbReference type="PANTHER" id="PTHR45339:SF1">
    <property type="entry name" value="HYBRID SIGNAL TRANSDUCTION HISTIDINE KINASE J"/>
    <property type="match status" value="1"/>
</dbReference>
<dbReference type="Pfam" id="PF02518">
    <property type="entry name" value="HATPase_c"/>
    <property type="match status" value="1"/>
</dbReference>
<evidence type="ECO:0000259" key="13">
    <source>
        <dbReference type="PROSITE" id="PS50110"/>
    </source>
</evidence>
<keyword evidence="8" id="KW-0902">Two-component regulatory system</keyword>
<evidence type="ECO:0000256" key="8">
    <source>
        <dbReference type="ARBA" id="ARBA00023012"/>
    </source>
</evidence>
<dbReference type="SUPFAM" id="SSF55781">
    <property type="entry name" value="GAF domain-like"/>
    <property type="match status" value="1"/>
</dbReference>
<feature type="domain" description="Response regulatory" evidence="13">
    <location>
        <begin position="1051"/>
        <end position="1172"/>
    </location>
</feature>
<evidence type="ECO:0000256" key="4">
    <source>
        <dbReference type="ARBA" id="ARBA00022679"/>
    </source>
</evidence>
<dbReference type="InterPro" id="IPR029016">
    <property type="entry name" value="GAF-like_dom_sf"/>
</dbReference>
<name>A0ABT2UU87_9BACL</name>
<evidence type="ECO:0000256" key="2">
    <source>
        <dbReference type="ARBA" id="ARBA00012438"/>
    </source>
</evidence>
<dbReference type="SUPFAM" id="SSF52172">
    <property type="entry name" value="CheY-like"/>
    <property type="match status" value="3"/>
</dbReference>
<proteinExistence type="predicted"/>
<keyword evidence="3 9" id="KW-0597">Phosphoprotein</keyword>
<evidence type="ECO:0000256" key="6">
    <source>
        <dbReference type="ARBA" id="ARBA00022777"/>
    </source>
</evidence>
<dbReference type="SUPFAM" id="SSF55874">
    <property type="entry name" value="ATPase domain of HSP90 chaperone/DNA topoisomerase II/histidine kinase"/>
    <property type="match status" value="1"/>
</dbReference>
<dbReference type="Proteomes" id="UP001652445">
    <property type="component" value="Unassembled WGS sequence"/>
</dbReference>
<dbReference type="EMBL" id="JAOQIO010000125">
    <property type="protein sequence ID" value="MCU6798188.1"/>
    <property type="molecule type" value="Genomic_DNA"/>
</dbReference>
<dbReference type="InterPro" id="IPR036097">
    <property type="entry name" value="HisK_dim/P_sf"/>
</dbReference>
<comment type="catalytic activity">
    <reaction evidence="1">
        <text>ATP + protein L-histidine = ADP + protein N-phospho-L-histidine.</text>
        <dbReference type="EC" id="2.7.13.3"/>
    </reaction>
</comment>
<feature type="transmembrane region" description="Helical" evidence="11">
    <location>
        <begin position="13"/>
        <end position="34"/>
    </location>
</feature>
<dbReference type="Pfam" id="PF00072">
    <property type="entry name" value="Response_reg"/>
    <property type="match status" value="3"/>
</dbReference>
<evidence type="ECO:0000313" key="14">
    <source>
        <dbReference type="EMBL" id="MCU6798188.1"/>
    </source>
</evidence>
<dbReference type="InterPro" id="IPR004358">
    <property type="entry name" value="Sig_transdc_His_kin-like_C"/>
</dbReference>
<feature type="modified residue" description="4-aspartylphosphate" evidence="9">
    <location>
        <position position="1247"/>
    </location>
</feature>
<dbReference type="InterPro" id="IPR011006">
    <property type="entry name" value="CheY-like_superfamily"/>
</dbReference>
<evidence type="ECO:0000256" key="3">
    <source>
        <dbReference type="ARBA" id="ARBA00022553"/>
    </source>
</evidence>
<dbReference type="PROSITE" id="PS50109">
    <property type="entry name" value="HIS_KIN"/>
    <property type="match status" value="1"/>
</dbReference>
<dbReference type="EC" id="2.7.13.3" evidence="2"/>
<dbReference type="InterPro" id="IPR013587">
    <property type="entry name" value="Nitrate/nitrite_sensing"/>
</dbReference>
<dbReference type="PANTHER" id="PTHR45339">
    <property type="entry name" value="HYBRID SIGNAL TRANSDUCTION HISTIDINE KINASE J"/>
    <property type="match status" value="1"/>
</dbReference>
<dbReference type="CDD" id="cd16922">
    <property type="entry name" value="HATPase_EvgS-ArcB-TorS-like"/>
    <property type="match status" value="1"/>
</dbReference>
<dbReference type="InterPro" id="IPR001789">
    <property type="entry name" value="Sig_transdc_resp-reg_receiver"/>
</dbReference>
<evidence type="ECO:0000256" key="5">
    <source>
        <dbReference type="ARBA" id="ARBA00022741"/>
    </source>
</evidence>
<dbReference type="RefSeq" id="WP_262688872.1">
    <property type="nucleotide sequence ID" value="NZ_JAOQIO010000125.1"/>
</dbReference>
<dbReference type="PRINTS" id="PR00344">
    <property type="entry name" value="BCTRLSENSOR"/>
</dbReference>
<feature type="domain" description="Response regulatory" evidence="13">
    <location>
        <begin position="1197"/>
        <end position="1314"/>
    </location>
</feature>
<dbReference type="InterPro" id="IPR003661">
    <property type="entry name" value="HisK_dim/P_dom"/>
</dbReference>
<evidence type="ECO:0000256" key="7">
    <source>
        <dbReference type="ARBA" id="ARBA00022840"/>
    </source>
</evidence>
<feature type="domain" description="Histidine kinase" evidence="12">
    <location>
        <begin position="624"/>
        <end position="856"/>
    </location>
</feature>
<dbReference type="CDD" id="cd17546">
    <property type="entry name" value="REC_hyHK_CKI1_RcsC-like"/>
    <property type="match status" value="1"/>
</dbReference>
<dbReference type="SUPFAM" id="SSF47384">
    <property type="entry name" value="Homodimeric domain of signal transducing histidine kinase"/>
    <property type="match status" value="1"/>
</dbReference>
<dbReference type="Gene3D" id="3.30.565.10">
    <property type="entry name" value="Histidine kinase-like ATPase, C-terminal domain"/>
    <property type="match status" value="1"/>
</dbReference>
<keyword evidence="5" id="KW-0547">Nucleotide-binding</keyword>
<dbReference type="Pfam" id="PF13185">
    <property type="entry name" value="GAF_2"/>
    <property type="match status" value="1"/>
</dbReference>
<gene>
    <name evidence="14" type="ORF">OB236_39285</name>
</gene>
<dbReference type="Gene3D" id="1.10.287.130">
    <property type="match status" value="1"/>
</dbReference>
<dbReference type="Pfam" id="PF00512">
    <property type="entry name" value="HisKA"/>
    <property type="match status" value="1"/>
</dbReference>
<dbReference type="CDD" id="cd00156">
    <property type="entry name" value="REC"/>
    <property type="match status" value="1"/>
</dbReference>
<protein>
    <recommendedName>
        <fullName evidence="2">histidine kinase</fullName>
        <ecNumber evidence="2">2.7.13.3</ecNumber>
    </recommendedName>
</protein>
<dbReference type="SMART" id="SM00448">
    <property type="entry name" value="REC"/>
    <property type="match status" value="3"/>
</dbReference>
<keyword evidence="6" id="KW-0418">Kinase</keyword>
<dbReference type="SMART" id="SM00388">
    <property type="entry name" value="HisKA"/>
    <property type="match status" value="1"/>
</dbReference>
<feature type="modified residue" description="4-aspartylphosphate" evidence="9">
    <location>
        <position position="1100"/>
    </location>
</feature>
<feature type="domain" description="Response regulatory" evidence="13">
    <location>
        <begin position="929"/>
        <end position="1042"/>
    </location>
</feature>
<dbReference type="Gene3D" id="3.30.450.40">
    <property type="match status" value="1"/>
</dbReference>
<reference evidence="14 15" key="1">
    <citation type="submission" date="2022-09" db="EMBL/GenBank/DDBJ databases">
        <authorList>
            <person name="Han X.L."/>
            <person name="Wang Q."/>
            <person name="Lu T."/>
        </authorList>
    </citation>
    <scope>NUCLEOTIDE SEQUENCE [LARGE SCALE GENOMIC DNA]</scope>
    <source>
        <strain evidence="14 15">WQ 127069</strain>
    </source>
</reference>
<organism evidence="14 15">
    <name type="scientific">Paenibacillus baimaensis</name>
    <dbReference type="NCBI Taxonomy" id="2982185"/>
    <lineage>
        <taxon>Bacteria</taxon>
        <taxon>Bacillati</taxon>
        <taxon>Bacillota</taxon>
        <taxon>Bacilli</taxon>
        <taxon>Bacillales</taxon>
        <taxon>Paenibacillaceae</taxon>
        <taxon>Paenibacillus</taxon>
    </lineage>
</organism>
<evidence type="ECO:0000256" key="10">
    <source>
        <dbReference type="SAM" id="Coils"/>
    </source>
</evidence>
<dbReference type="SMART" id="SM00387">
    <property type="entry name" value="HATPase_c"/>
    <property type="match status" value="1"/>
</dbReference>
<evidence type="ECO:0000313" key="15">
    <source>
        <dbReference type="Proteomes" id="UP001652445"/>
    </source>
</evidence>
<dbReference type="InterPro" id="IPR003594">
    <property type="entry name" value="HATPase_dom"/>
</dbReference>
<keyword evidence="10" id="KW-0175">Coiled coil</keyword>
<dbReference type="InterPro" id="IPR036890">
    <property type="entry name" value="HATPase_C_sf"/>
</dbReference>